<comment type="caution">
    <text evidence="7">The sequence shown here is derived from an EMBL/GenBank/DDBJ whole genome shotgun (WGS) entry which is preliminary data.</text>
</comment>
<dbReference type="InterPro" id="IPR024775">
    <property type="entry name" value="DinB-like"/>
</dbReference>
<dbReference type="EC" id="3.-.-.-" evidence="5"/>
<dbReference type="InterPro" id="IPR034660">
    <property type="entry name" value="DinB/YfiT-like"/>
</dbReference>
<evidence type="ECO:0000256" key="4">
    <source>
        <dbReference type="ARBA" id="ARBA00022833"/>
    </source>
</evidence>
<feature type="binding site" evidence="5">
    <location>
        <position position="158"/>
    </location>
    <ligand>
        <name>Zn(2+)</name>
        <dbReference type="ChEBI" id="CHEBI:29105"/>
    </ligand>
</feature>
<keyword evidence="1 5" id="KW-0963">Cytoplasm</keyword>
<proteinExistence type="inferred from homology"/>
<comment type="cofactor">
    <cofactor evidence="5">
        <name>Zn(2+)</name>
        <dbReference type="ChEBI" id="CHEBI:29105"/>
    </cofactor>
    <text evidence="5">Binds 1 zinc ion per subunit.</text>
</comment>
<feature type="binding site" evidence="5">
    <location>
        <position position="162"/>
    </location>
    <ligand>
        <name>Zn(2+)</name>
        <dbReference type="ChEBI" id="CHEBI:29105"/>
    </ligand>
</feature>
<evidence type="ECO:0000259" key="6">
    <source>
        <dbReference type="Pfam" id="PF12867"/>
    </source>
</evidence>
<organism evidence="7 8">
    <name type="scientific">Anoxybacteroides tepidamans</name>
    <dbReference type="NCBI Taxonomy" id="265948"/>
    <lineage>
        <taxon>Bacteria</taxon>
        <taxon>Bacillati</taxon>
        <taxon>Bacillota</taxon>
        <taxon>Bacilli</taxon>
        <taxon>Bacillales</taxon>
        <taxon>Anoxybacillaceae</taxon>
        <taxon>Anoxybacteroides</taxon>
    </lineage>
</organism>
<comment type="subunit">
    <text evidence="5">Homodimer.</text>
</comment>
<dbReference type="GO" id="GO:0005737">
    <property type="term" value="C:cytoplasm"/>
    <property type="evidence" value="ECO:0007669"/>
    <property type="project" value="UniProtKB-SubCell"/>
</dbReference>
<sequence length="175" mass="20319">MDEIRYPIGKFEKPTSFQEEDVKQWVSDIRRLPIALREAVSGLNEEQLNTPYREGGWTVAQVVHHVADASMNAFLRTKWTLTENVPSIKPFDENAWAETVEACFSSVELSLQLLEGLHGRWGQLLETLKPEDFKRTFYHEGMKTAVDLYTFIAMCAWHGKHHTAHIQHLRLRKGW</sequence>
<dbReference type="Proteomes" id="UP000520011">
    <property type="component" value="Unassembled WGS sequence"/>
</dbReference>
<name>A0A7W8MVI5_9BACL</name>
<evidence type="ECO:0000256" key="3">
    <source>
        <dbReference type="ARBA" id="ARBA00022801"/>
    </source>
</evidence>
<gene>
    <name evidence="7" type="ORF">HNQ34_002434</name>
</gene>
<dbReference type="NCBIfam" id="NF009807">
    <property type="entry name" value="PRK13291.1"/>
    <property type="match status" value="1"/>
</dbReference>
<accession>A0A7W8MVI5</accession>
<keyword evidence="8" id="KW-1185">Reference proteome</keyword>
<dbReference type="GO" id="GO:0016787">
    <property type="term" value="F:hydrolase activity"/>
    <property type="evidence" value="ECO:0007669"/>
    <property type="project" value="UniProtKB-UniRule"/>
</dbReference>
<evidence type="ECO:0000256" key="5">
    <source>
        <dbReference type="HAMAP-Rule" id="MF_01256"/>
    </source>
</evidence>
<keyword evidence="4 5" id="KW-0862">Zinc</keyword>
<dbReference type="EMBL" id="JACHEP010000014">
    <property type="protein sequence ID" value="MBB5325334.1"/>
    <property type="molecule type" value="Genomic_DNA"/>
</dbReference>
<dbReference type="SUPFAM" id="SSF109854">
    <property type="entry name" value="DinB/YfiT-like putative metalloenzymes"/>
    <property type="match status" value="1"/>
</dbReference>
<dbReference type="RefSeq" id="WP_183254775.1">
    <property type="nucleotide sequence ID" value="NZ_JACHEP010000014.1"/>
</dbReference>
<dbReference type="HAMAP" id="MF_01256">
    <property type="entry name" value="YfiT_hydrol"/>
    <property type="match status" value="1"/>
</dbReference>
<comment type="subcellular location">
    <subcellularLocation>
        <location evidence="5">Cytoplasm</location>
    </subcellularLocation>
</comment>
<dbReference type="Pfam" id="PF12867">
    <property type="entry name" value="DinB_2"/>
    <property type="match status" value="1"/>
</dbReference>
<comment type="similarity">
    <text evidence="5">Belongs to the metal hydrolase YfiT family.</text>
</comment>
<dbReference type="Gene3D" id="1.20.120.450">
    <property type="entry name" value="dinb family like domain"/>
    <property type="match status" value="1"/>
</dbReference>
<keyword evidence="3 5" id="KW-0378">Hydrolase</keyword>
<evidence type="ECO:0000313" key="7">
    <source>
        <dbReference type="EMBL" id="MBB5325334.1"/>
    </source>
</evidence>
<protein>
    <recommendedName>
        <fullName evidence="5">Putative metal-dependent hydrolase HNQ34_002434</fullName>
        <ecNumber evidence="5">3.-.-.-</ecNumber>
    </recommendedName>
</protein>
<evidence type="ECO:0000256" key="2">
    <source>
        <dbReference type="ARBA" id="ARBA00022723"/>
    </source>
</evidence>
<feature type="domain" description="DinB-like" evidence="6">
    <location>
        <begin position="35"/>
        <end position="166"/>
    </location>
</feature>
<reference evidence="7 8" key="1">
    <citation type="submission" date="2020-08" db="EMBL/GenBank/DDBJ databases">
        <title>Genomic Encyclopedia of Type Strains, Phase IV (KMG-IV): sequencing the most valuable type-strain genomes for metagenomic binning, comparative biology and taxonomic classification.</title>
        <authorList>
            <person name="Goeker M."/>
        </authorList>
    </citation>
    <scope>NUCLEOTIDE SEQUENCE [LARGE SCALE GENOMIC DNA]</scope>
    <source>
        <strain evidence="7 8">DSM 16325</strain>
    </source>
</reference>
<dbReference type="GO" id="GO:0008270">
    <property type="term" value="F:zinc ion binding"/>
    <property type="evidence" value="ECO:0007669"/>
    <property type="project" value="UniProtKB-UniRule"/>
</dbReference>
<dbReference type="AlphaFoldDB" id="A0A7W8MVI5"/>
<keyword evidence="2 5" id="KW-0479">Metal-binding</keyword>
<feature type="binding site" evidence="5">
    <location>
        <position position="65"/>
    </location>
    <ligand>
        <name>Zn(2+)</name>
        <dbReference type="ChEBI" id="CHEBI:29105"/>
    </ligand>
</feature>
<evidence type="ECO:0000313" key="8">
    <source>
        <dbReference type="Proteomes" id="UP000520011"/>
    </source>
</evidence>
<dbReference type="InterPro" id="IPR023774">
    <property type="entry name" value="Put_metal_dep_hydrolase_YfiT"/>
</dbReference>
<evidence type="ECO:0000256" key="1">
    <source>
        <dbReference type="ARBA" id="ARBA00022490"/>
    </source>
</evidence>
<comment type="function">
    <text evidence="5">Possible metal-dependent hydrolase.</text>
</comment>